<evidence type="ECO:0000313" key="2">
    <source>
        <dbReference type="EMBL" id="MBB5853251.1"/>
    </source>
</evidence>
<accession>A0A841B2U5</accession>
<comment type="caution">
    <text evidence="2">The sequence shown here is derived from an EMBL/GenBank/DDBJ whole genome shotgun (WGS) entry which is preliminary data.</text>
</comment>
<feature type="region of interest" description="Disordered" evidence="1">
    <location>
        <begin position="1"/>
        <end position="103"/>
    </location>
</feature>
<dbReference type="RefSeq" id="WP_184896319.1">
    <property type="nucleotide sequence ID" value="NZ_JACHMX010000001.1"/>
</dbReference>
<dbReference type="Pfam" id="PF05331">
    <property type="entry name" value="DUF742"/>
    <property type="match status" value="1"/>
</dbReference>
<dbReference type="EMBL" id="JACHMX010000001">
    <property type="protein sequence ID" value="MBB5853251.1"/>
    <property type="molecule type" value="Genomic_DNA"/>
</dbReference>
<evidence type="ECO:0000256" key="1">
    <source>
        <dbReference type="SAM" id="MobiDB-lite"/>
    </source>
</evidence>
<dbReference type="AlphaFoldDB" id="A0A841B2U5"/>
<feature type="compositionally biased region" description="Pro residues" evidence="1">
    <location>
        <begin position="45"/>
        <end position="56"/>
    </location>
</feature>
<dbReference type="InterPro" id="IPR007995">
    <property type="entry name" value="DUF742"/>
</dbReference>
<reference evidence="2 3" key="1">
    <citation type="submission" date="2020-08" db="EMBL/GenBank/DDBJ databases">
        <title>Sequencing the genomes of 1000 actinobacteria strains.</title>
        <authorList>
            <person name="Klenk H.-P."/>
        </authorList>
    </citation>
    <scope>NUCLEOTIDE SEQUENCE [LARGE SCALE GENOMIC DNA]</scope>
    <source>
        <strain evidence="2 3">DSM 45272</strain>
    </source>
</reference>
<dbReference type="PANTHER" id="PTHR36221:SF1">
    <property type="entry name" value="DUF742 DOMAIN-CONTAINING PROTEIN"/>
    <property type="match status" value="1"/>
</dbReference>
<evidence type="ECO:0008006" key="4">
    <source>
        <dbReference type="Google" id="ProtNLM"/>
    </source>
</evidence>
<keyword evidence="3" id="KW-1185">Reference proteome</keyword>
<evidence type="ECO:0000313" key="3">
    <source>
        <dbReference type="Proteomes" id="UP000580861"/>
    </source>
</evidence>
<name>A0A841B2U5_9PSEU</name>
<dbReference type="PANTHER" id="PTHR36221">
    <property type="entry name" value="DUF742 DOMAIN-CONTAINING PROTEIN"/>
    <property type="match status" value="1"/>
</dbReference>
<protein>
    <recommendedName>
        <fullName evidence="4">Multi-component regulatory system-8</fullName>
    </recommendedName>
</protein>
<proteinExistence type="predicted"/>
<dbReference type="Proteomes" id="UP000580861">
    <property type="component" value="Unassembled WGS sequence"/>
</dbReference>
<organism evidence="2 3">
    <name type="scientific">Amycolatopsis umgeniensis</name>
    <dbReference type="NCBI Taxonomy" id="336628"/>
    <lineage>
        <taxon>Bacteria</taxon>
        <taxon>Bacillati</taxon>
        <taxon>Actinomycetota</taxon>
        <taxon>Actinomycetes</taxon>
        <taxon>Pseudonocardiales</taxon>
        <taxon>Pseudonocardiaceae</taxon>
        <taxon>Amycolatopsis</taxon>
    </lineage>
</organism>
<sequence length="203" mass="21698">MKITGFTEPEPSGWDSLYQGTEREGFDSPSRFELSSISTVMPRRPVAPPEPAPSSMPSPIRQSTPRPASAGNGAAGSGPSGSAPASVYLPSSGSRVRPYTRTGGRTRTAHDLALEALVSTSDDGRRYRGVRTMEHRQICDLCLDTRSIAEIAAHLRLPLGVVKVLVGDMADAGLVLIHQTELILGDSSSRAFMERVLQGLRAL</sequence>
<gene>
    <name evidence="2" type="ORF">HDA45_003338</name>
</gene>